<comment type="caution">
    <text evidence="4">The sequence shown here is derived from an EMBL/GenBank/DDBJ whole genome shotgun (WGS) entry which is preliminary data.</text>
</comment>
<evidence type="ECO:0008006" key="6">
    <source>
        <dbReference type="Google" id="ProtNLM"/>
    </source>
</evidence>
<keyword evidence="3" id="KW-0964">Secreted</keyword>
<dbReference type="EMBL" id="VCGU01000005">
    <property type="protein sequence ID" value="TRY75062.1"/>
    <property type="molecule type" value="Genomic_DNA"/>
</dbReference>
<accession>A0A553PBK2</accession>
<evidence type="ECO:0000256" key="1">
    <source>
        <dbReference type="ARBA" id="ARBA00004613"/>
    </source>
</evidence>
<dbReference type="InterPro" id="IPR011042">
    <property type="entry name" value="6-blade_b-propeller_TolB-like"/>
</dbReference>
<protein>
    <recommendedName>
        <fullName evidence="6">Bee-milk protein</fullName>
    </recommendedName>
</protein>
<evidence type="ECO:0000313" key="5">
    <source>
        <dbReference type="Proteomes" id="UP000318571"/>
    </source>
</evidence>
<dbReference type="InterPro" id="IPR017996">
    <property type="entry name" value="MRJP/yellow-related"/>
</dbReference>
<dbReference type="OMA" id="HESMEVQ"/>
<reference evidence="4 5" key="1">
    <citation type="journal article" date="2018" name="Nat. Ecol. Evol.">
        <title>Genomic signatures of mitonuclear coevolution across populations of Tigriopus californicus.</title>
        <authorList>
            <person name="Barreto F.S."/>
            <person name="Watson E.T."/>
            <person name="Lima T.G."/>
            <person name="Willett C.S."/>
            <person name="Edmands S."/>
            <person name="Li W."/>
            <person name="Burton R.S."/>
        </authorList>
    </citation>
    <scope>NUCLEOTIDE SEQUENCE [LARGE SCALE GENOMIC DNA]</scope>
    <source>
        <strain evidence="4 5">San Diego</strain>
    </source>
</reference>
<dbReference type="Pfam" id="PF03022">
    <property type="entry name" value="MRJP"/>
    <property type="match status" value="1"/>
</dbReference>
<dbReference type="Proteomes" id="UP000318571">
    <property type="component" value="Chromosome 2"/>
</dbReference>
<evidence type="ECO:0000256" key="3">
    <source>
        <dbReference type="ARBA" id="ARBA00022525"/>
    </source>
</evidence>
<dbReference type="AlphaFoldDB" id="A0A553PBK2"/>
<dbReference type="PANTHER" id="PTHR10009">
    <property type="entry name" value="PROTEIN YELLOW-RELATED"/>
    <property type="match status" value="1"/>
</dbReference>
<dbReference type="GO" id="GO:0005576">
    <property type="term" value="C:extracellular region"/>
    <property type="evidence" value="ECO:0007669"/>
    <property type="project" value="UniProtKB-SubCell"/>
</dbReference>
<comment type="subcellular location">
    <subcellularLocation>
        <location evidence="1">Secreted</location>
    </subcellularLocation>
</comment>
<comment type="similarity">
    <text evidence="2">Belongs to the major royal jelly protein family.</text>
</comment>
<proteinExistence type="inferred from homology"/>
<organism evidence="4 5">
    <name type="scientific">Tigriopus californicus</name>
    <name type="common">Marine copepod</name>
    <dbReference type="NCBI Taxonomy" id="6832"/>
    <lineage>
        <taxon>Eukaryota</taxon>
        <taxon>Metazoa</taxon>
        <taxon>Ecdysozoa</taxon>
        <taxon>Arthropoda</taxon>
        <taxon>Crustacea</taxon>
        <taxon>Multicrustacea</taxon>
        <taxon>Hexanauplia</taxon>
        <taxon>Copepoda</taxon>
        <taxon>Harpacticoida</taxon>
        <taxon>Harpacticidae</taxon>
        <taxon>Tigriopus</taxon>
    </lineage>
</organism>
<gene>
    <name evidence="4" type="ORF">TCAL_14576</name>
</gene>
<dbReference type="STRING" id="6832.A0A553PBK2"/>
<dbReference type="PANTHER" id="PTHR10009:SF18">
    <property type="entry name" value="PROTEIN YELLOW-LIKE PROTEIN"/>
    <property type="match status" value="1"/>
</dbReference>
<name>A0A553PBK2_TIGCA</name>
<keyword evidence="5" id="KW-1185">Reference proteome</keyword>
<evidence type="ECO:0000256" key="2">
    <source>
        <dbReference type="ARBA" id="ARBA00009127"/>
    </source>
</evidence>
<evidence type="ECO:0000313" key="4">
    <source>
        <dbReference type="EMBL" id="TRY75062.1"/>
    </source>
</evidence>
<sequence>MEGRSAIHFKFHRHGNPPALQNVATLEVTPKGHLWVADTGSVAIFMNAIRKCPAKLMVFDLEAGNAEVFSYEFPESRSEGTENTDGLDESQISDDIFQGLFVYMSDISSGHVVVFDAQRRKSWPVLVPAMKPSYVTLMFQRQTVGMNFGTMGIALESKASSPAETRLFFGTLGKDLFAISVAHLRNAITPNNRNPEAYVSKIGKKRAATEGIIADDQGVLYYSLLETGTIMQWNTTETPFYHKREEILKNDAELEWVNSLSVDDGSLWIVSNR</sequence>
<dbReference type="Gene3D" id="2.120.10.30">
    <property type="entry name" value="TolB, C-terminal domain"/>
    <property type="match status" value="1"/>
</dbReference>
<dbReference type="SUPFAM" id="SSF63825">
    <property type="entry name" value="YWTD domain"/>
    <property type="match status" value="1"/>
</dbReference>